<comment type="caution">
    <text evidence="3">The sequence shown here is derived from an EMBL/GenBank/DDBJ whole genome shotgun (WGS) entry which is preliminary data.</text>
</comment>
<dbReference type="EMBL" id="JWZX01002520">
    <property type="protein sequence ID" value="KOO28738.1"/>
    <property type="molecule type" value="Genomic_DNA"/>
</dbReference>
<feature type="compositionally biased region" description="Low complexity" evidence="2">
    <location>
        <begin position="65"/>
        <end position="82"/>
    </location>
</feature>
<evidence type="ECO:0000313" key="4">
    <source>
        <dbReference type="Proteomes" id="UP000037460"/>
    </source>
</evidence>
<evidence type="ECO:0000256" key="1">
    <source>
        <dbReference type="SAM" id="Coils"/>
    </source>
</evidence>
<feature type="compositionally biased region" description="Pro residues" evidence="2">
    <location>
        <begin position="111"/>
        <end position="120"/>
    </location>
</feature>
<feature type="compositionally biased region" description="Basic residues" evidence="2">
    <location>
        <begin position="22"/>
        <end position="31"/>
    </location>
</feature>
<gene>
    <name evidence="3" type="ORF">Ctob_006653</name>
</gene>
<feature type="region of interest" description="Disordered" evidence="2">
    <location>
        <begin position="255"/>
        <end position="336"/>
    </location>
</feature>
<proteinExistence type="predicted"/>
<feature type="region of interest" description="Disordered" evidence="2">
    <location>
        <begin position="98"/>
        <end position="129"/>
    </location>
</feature>
<feature type="compositionally biased region" description="Low complexity" evidence="2">
    <location>
        <begin position="262"/>
        <end position="278"/>
    </location>
</feature>
<dbReference type="Proteomes" id="UP000037460">
    <property type="component" value="Unassembled WGS sequence"/>
</dbReference>
<accession>A0A0M0JR52</accession>
<evidence type="ECO:0000313" key="3">
    <source>
        <dbReference type="EMBL" id="KOO28738.1"/>
    </source>
</evidence>
<feature type="region of interest" description="Disordered" evidence="2">
    <location>
        <begin position="1"/>
        <end position="33"/>
    </location>
</feature>
<feature type="compositionally biased region" description="Low complexity" evidence="2">
    <location>
        <begin position="10"/>
        <end position="21"/>
    </location>
</feature>
<protein>
    <submittedName>
        <fullName evidence="3">Uncharacterized protein</fullName>
    </submittedName>
</protein>
<feature type="region of interest" description="Disordered" evidence="2">
    <location>
        <begin position="47"/>
        <end position="82"/>
    </location>
</feature>
<keyword evidence="4" id="KW-1185">Reference proteome</keyword>
<evidence type="ECO:0000256" key="2">
    <source>
        <dbReference type="SAM" id="MobiDB-lite"/>
    </source>
</evidence>
<organism evidence="3 4">
    <name type="scientific">Chrysochromulina tobinii</name>
    <dbReference type="NCBI Taxonomy" id="1460289"/>
    <lineage>
        <taxon>Eukaryota</taxon>
        <taxon>Haptista</taxon>
        <taxon>Haptophyta</taxon>
        <taxon>Prymnesiophyceae</taxon>
        <taxon>Prymnesiales</taxon>
        <taxon>Chrysochromulinaceae</taxon>
        <taxon>Chrysochromulina</taxon>
    </lineage>
</organism>
<feature type="coiled-coil region" evidence="1">
    <location>
        <begin position="160"/>
        <end position="187"/>
    </location>
</feature>
<dbReference type="AlphaFoldDB" id="A0A0M0JR52"/>
<reference evidence="4" key="1">
    <citation type="journal article" date="2015" name="PLoS Genet.">
        <title>Genome Sequence and Transcriptome Analyses of Chrysochromulina tobin: Metabolic Tools for Enhanced Algal Fitness in the Prominent Order Prymnesiales (Haptophyceae).</title>
        <authorList>
            <person name="Hovde B.T."/>
            <person name="Deodato C.R."/>
            <person name="Hunsperger H.M."/>
            <person name="Ryken S.A."/>
            <person name="Yost W."/>
            <person name="Jha R.K."/>
            <person name="Patterson J."/>
            <person name="Monnat R.J. Jr."/>
            <person name="Barlow S.B."/>
            <person name="Starkenburg S.R."/>
            <person name="Cattolico R.A."/>
        </authorList>
    </citation>
    <scope>NUCLEOTIDE SEQUENCE</scope>
    <source>
        <strain evidence="4">CCMP291</strain>
    </source>
</reference>
<sequence>MRARKQSKLVEGAASEEVAASRTKRLEHARRTKEQLYALQAKMAAKAAAKAATSAERRPERTQESVASSSAVPSAPAPSFAGGAELINPALAAKLAALFDEPQPKKTELAPKPPDAPKPQNPARASNLYGPSKRVAASMAVQPLSLKQIEDQLVEKCKALRSDEQALHKLRDQIHREKLEVQRAKMQAPGYVDFVRDKNPKAVPEFAWARRVEQLGEKARQRREHERDHHERYTLLVQDELHRAVVSARGRLQADPLGSSVGGDPSTLLLPGLGSPRTPALPPRKGPSTLKAGPGTMYSKENAKGRARRLAAMLNSKAPVPSWDFPRPSRQQPEVA</sequence>
<keyword evidence="1" id="KW-0175">Coiled coil</keyword>
<name>A0A0M0JR52_9EUKA</name>